<dbReference type="CDD" id="cd05581">
    <property type="entry name" value="STKc_PDK1"/>
    <property type="match status" value="1"/>
</dbReference>
<dbReference type="InterPro" id="IPR000719">
    <property type="entry name" value="Prot_kinase_dom"/>
</dbReference>
<dbReference type="SMART" id="SM00220">
    <property type="entry name" value="S_TKc"/>
    <property type="match status" value="1"/>
</dbReference>
<evidence type="ECO:0000259" key="12">
    <source>
        <dbReference type="PROSITE" id="PS50011"/>
    </source>
</evidence>
<dbReference type="SUPFAM" id="SSF56112">
    <property type="entry name" value="Protein kinase-like (PK-like)"/>
    <property type="match status" value="1"/>
</dbReference>
<dbReference type="GO" id="GO:0035556">
    <property type="term" value="P:intracellular signal transduction"/>
    <property type="evidence" value="ECO:0007669"/>
    <property type="project" value="TreeGrafter"/>
</dbReference>
<evidence type="ECO:0000256" key="4">
    <source>
        <dbReference type="ARBA" id="ARBA00022679"/>
    </source>
</evidence>
<dbReference type="InterPro" id="IPR008271">
    <property type="entry name" value="Ser/Thr_kinase_AS"/>
</dbReference>
<dbReference type="Gene3D" id="3.30.200.20">
    <property type="entry name" value="Phosphorylase Kinase, domain 1"/>
    <property type="match status" value="1"/>
</dbReference>
<dbReference type="Proteomes" id="UP000183809">
    <property type="component" value="Unassembled WGS sequence"/>
</dbReference>
<dbReference type="OrthoDB" id="347657at2759"/>
<comment type="catalytic activity">
    <reaction evidence="8">
        <text>L-threonyl-[protein] + ATP = O-phospho-L-threonyl-[protein] + ADP + H(+)</text>
        <dbReference type="Rhea" id="RHEA:46608"/>
        <dbReference type="Rhea" id="RHEA-COMP:11060"/>
        <dbReference type="Rhea" id="RHEA-COMP:11605"/>
        <dbReference type="ChEBI" id="CHEBI:15378"/>
        <dbReference type="ChEBI" id="CHEBI:30013"/>
        <dbReference type="ChEBI" id="CHEBI:30616"/>
        <dbReference type="ChEBI" id="CHEBI:61977"/>
        <dbReference type="ChEBI" id="CHEBI:456216"/>
        <dbReference type="EC" id="2.7.11.1"/>
    </reaction>
</comment>
<keyword evidence="14" id="KW-1185">Reference proteome</keyword>
<dbReference type="GO" id="GO:0004674">
    <property type="term" value="F:protein serine/threonine kinase activity"/>
    <property type="evidence" value="ECO:0007669"/>
    <property type="project" value="UniProtKB-KW"/>
</dbReference>
<feature type="compositionally biased region" description="Basic residues" evidence="11">
    <location>
        <begin position="857"/>
        <end position="868"/>
    </location>
</feature>
<accession>A0A1J9S1U2</accession>
<evidence type="ECO:0000256" key="8">
    <source>
        <dbReference type="ARBA" id="ARBA00047899"/>
    </source>
</evidence>
<feature type="compositionally biased region" description="Polar residues" evidence="11">
    <location>
        <begin position="166"/>
        <end position="188"/>
    </location>
</feature>
<dbReference type="Gene3D" id="1.10.510.10">
    <property type="entry name" value="Transferase(Phosphotransferase) domain 1"/>
    <property type="match status" value="1"/>
</dbReference>
<evidence type="ECO:0000256" key="5">
    <source>
        <dbReference type="ARBA" id="ARBA00022741"/>
    </source>
</evidence>
<comment type="similarity">
    <text evidence="1">Belongs to the protein kinase superfamily. AGC Ser/Thr protein kinase family. PDPK1 subfamily.</text>
</comment>
<name>A0A1J9S1U2_9PEZI</name>
<proteinExistence type="inferred from homology"/>
<keyword evidence="6 13" id="KW-0418">Kinase</keyword>
<feature type="compositionally biased region" description="Low complexity" evidence="11">
    <location>
        <begin position="206"/>
        <end position="220"/>
    </location>
</feature>
<evidence type="ECO:0000313" key="14">
    <source>
        <dbReference type="Proteomes" id="UP000183809"/>
    </source>
</evidence>
<dbReference type="GeneID" id="31014447"/>
<dbReference type="Pfam" id="PF00069">
    <property type="entry name" value="Pkinase"/>
    <property type="match status" value="1"/>
</dbReference>
<feature type="region of interest" description="Disordered" evidence="11">
    <location>
        <begin position="819"/>
        <end position="875"/>
    </location>
</feature>
<evidence type="ECO:0000256" key="9">
    <source>
        <dbReference type="ARBA" id="ARBA00048679"/>
    </source>
</evidence>
<organism evidence="13 14">
    <name type="scientific">Diplodia corticola</name>
    <dbReference type="NCBI Taxonomy" id="236234"/>
    <lineage>
        <taxon>Eukaryota</taxon>
        <taxon>Fungi</taxon>
        <taxon>Dikarya</taxon>
        <taxon>Ascomycota</taxon>
        <taxon>Pezizomycotina</taxon>
        <taxon>Dothideomycetes</taxon>
        <taxon>Dothideomycetes incertae sedis</taxon>
        <taxon>Botryosphaeriales</taxon>
        <taxon>Botryosphaeriaceae</taxon>
        <taxon>Diplodia</taxon>
    </lineage>
</organism>
<dbReference type="RefSeq" id="XP_020134526.1">
    <property type="nucleotide sequence ID" value="XM_020274186.1"/>
</dbReference>
<evidence type="ECO:0000256" key="10">
    <source>
        <dbReference type="PROSITE-ProRule" id="PRU10141"/>
    </source>
</evidence>
<feature type="compositionally biased region" description="Pro residues" evidence="11">
    <location>
        <begin position="624"/>
        <end position="638"/>
    </location>
</feature>
<evidence type="ECO:0000256" key="6">
    <source>
        <dbReference type="ARBA" id="ARBA00022777"/>
    </source>
</evidence>
<evidence type="ECO:0000256" key="11">
    <source>
        <dbReference type="SAM" id="MobiDB-lite"/>
    </source>
</evidence>
<keyword evidence="4" id="KW-0808">Transferase</keyword>
<dbReference type="GO" id="GO:0005524">
    <property type="term" value="F:ATP binding"/>
    <property type="evidence" value="ECO:0007669"/>
    <property type="project" value="UniProtKB-UniRule"/>
</dbReference>
<dbReference type="InterPro" id="IPR050236">
    <property type="entry name" value="Ser_Thr_kinase_AGC"/>
</dbReference>
<dbReference type="FunFam" id="1.10.510.10:FF:000163">
    <property type="entry name" value="3-phosphoinositide-dependent protein kinase 1"/>
    <property type="match status" value="1"/>
</dbReference>
<dbReference type="PROSITE" id="PS50011">
    <property type="entry name" value="PROTEIN_KINASE_DOM"/>
    <property type="match status" value="1"/>
</dbReference>
<feature type="region of interest" description="Disordered" evidence="11">
    <location>
        <begin position="593"/>
        <end position="648"/>
    </location>
</feature>
<feature type="compositionally biased region" description="Polar residues" evidence="11">
    <location>
        <begin position="114"/>
        <end position="130"/>
    </location>
</feature>
<feature type="region of interest" description="Disordered" evidence="11">
    <location>
        <begin position="1"/>
        <end position="188"/>
    </location>
</feature>
<keyword evidence="5 10" id="KW-0547">Nucleotide-binding</keyword>
<feature type="compositionally biased region" description="Polar residues" evidence="11">
    <location>
        <begin position="76"/>
        <end position="98"/>
    </location>
</feature>
<feature type="region of interest" description="Disordered" evidence="11">
    <location>
        <begin position="203"/>
        <end position="280"/>
    </location>
</feature>
<evidence type="ECO:0000256" key="7">
    <source>
        <dbReference type="ARBA" id="ARBA00022840"/>
    </source>
</evidence>
<dbReference type="FunFam" id="3.30.200.20:FF:000128">
    <property type="entry name" value="Serine/threonine-protein kinase ksg1"/>
    <property type="match status" value="1"/>
</dbReference>
<dbReference type="PROSITE" id="PS00107">
    <property type="entry name" value="PROTEIN_KINASE_ATP"/>
    <property type="match status" value="1"/>
</dbReference>
<comment type="caution">
    <text evidence="13">The sequence shown here is derived from an EMBL/GenBank/DDBJ whole genome shotgun (WGS) entry which is preliminary data.</text>
</comment>
<dbReference type="STRING" id="236234.A0A1J9S1U2"/>
<dbReference type="InterPro" id="IPR017441">
    <property type="entry name" value="Protein_kinase_ATP_BS"/>
</dbReference>
<feature type="compositionally biased region" description="Low complexity" evidence="11">
    <location>
        <begin position="43"/>
        <end position="52"/>
    </location>
</feature>
<evidence type="ECO:0000313" key="13">
    <source>
        <dbReference type="EMBL" id="OJD38915.1"/>
    </source>
</evidence>
<dbReference type="InterPro" id="IPR011009">
    <property type="entry name" value="Kinase-like_dom_sf"/>
</dbReference>
<feature type="compositionally biased region" description="Low complexity" evidence="11">
    <location>
        <begin position="132"/>
        <end position="147"/>
    </location>
</feature>
<evidence type="ECO:0000256" key="3">
    <source>
        <dbReference type="ARBA" id="ARBA00022527"/>
    </source>
</evidence>
<feature type="compositionally biased region" description="Polar residues" evidence="11">
    <location>
        <begin position="1"/>
        <end position="11"/>
    </location>
</feature>
<dbReference type="PANTHER" id="PTHR24356:SF163">
    <property type="entry name" value="3-PHOSPHOINOSITIDE-DEPENDENT PROTEIN KINASE 1-RELATED"/>
    <property type="match status" value="1"/>
</dbReference>
<feature type="binding site" evidence="10">
    <location>
        <position position="337"/>
    </location>
    <ligand>
        <name>ATP</name>
        <dbReference type="ChEBI" id="CHEBI:30616"/>
    </ligand>
</feature>
<keyword evidence="7 10" id="KW-0067">ATP-binding</keyword>
<feature type="compositionally biased region" description="Pro residues" evidence="11">
    <location>
        <begin position="25"/>
        <end position="42"/>
    </location>
</feature>
<dbReference type="InterPro" id="IPR039046">
    <property type="entry name" value="PDPK1"/>
</dbReference>
<dbReference type="PANTHER" id="PTHR24356">
    <property type="entry name" value="SERINE/THREONINE-PROTEIN KINASE"/>
    <property type="match status" value="1"/>
</dbReference>
<comment type="catalytic activity">
    <reaction evidence="9">
        <text>L-seryl-[protein] + ATP = O-phospho-L-seryl-[protein] + ADP + H(+)</text>
        <dbReference type="Rhea" id="RHEA:17989"/>
        <dbReference type="Rhea" id="RHEA-COMP:9863"/>
        <dbReference type="Rhea" id="RHEA-COMP:11604"/>
        <dbReference type="ChEBI" id="CHEBI:15378"/>
        <dbReference type="ChEBI" id="CHEBI:29999"/>
        <dbReference type="ChEBI" id="CHEBI:30616"/>
        <dbReference type="ChEBI" id="CHEBI:83421"/>
        <dbReference type="ChEBI" id="CHEBI:456216"/>
        <dbReference type="EC" id="2.7.11.1"/>
    </reaction>
</comment>
<dbReference type="PROSITE" id="PS00108">
    <property type="entry name" value="PROTEIN_KINASE_ST"/>
    <property type="match status" value="1"/>
</dbReference>
<dbReference type="AlphaFoldDB" id="A0A1J9S1U2"/>
<evidence type="ECO:0000256" key="2">
    <source>
        <dbReference type="ARBA" id="ARBA00012513"/>
    </source>
</evidence>
<evidence type="ECO:0000256" key="1">
    <source>
        <dbReference type="ARBA" id="ARBA00010006"/>
    </source>
</evidence>
<dbReference type="EMBL" id="MNUE01000003">
    <property type="protein sequence ID" value="OJD38915.1"/>
    <property type="molecule type" value="Genomic_DNA"/>
</dbReference>
<keyword evidence="3" id="KW-0723">Serine/threonine-protein kinase</keyword>
<sequence length="875" mass="95213">MSGDISLSQSLGGLRIANPDDDGTPSPPPAPAHGEASPPPADPLLSSSSSSAHTVTAPPDEPHEPYEPSHLLQPVPTESSTSTLDFNPSAFSTSQTSLVLPKSATPPIPDDRSQSSARLNHRQSMQNMPIAQQPQSQPPLQTQYSTSGPPNLSQPPRTYPPPGASSRPTSTLYSHPNASTSSGVSMQGSYRYNDVGLIQPTVPGLSRSSSRAAAAAMQAAGLPTREPSRSYRQPHQPMGGNGPLPPRRASRRSPMGAGTHGAAYSPEASIPHSSEEWKEKGAAVGVRQEMDPNGKPISRVVKKGVKDFNFGRTLGEGSYSTVLAATDRQTLREYAIKVLDKRHIIKEKKVKYVNIEKDTLNRLTEHPGVVRLYYTFQDERSLYFVLDLATGGELLGFLKKMGTFDEECARYYGAQILDAIDYMHSRDIIHRDLKPENVLLDDQMHVKITDFGTAKILNPKRLPNVEAPPGDPLDGAETDRAESFVGTAEYVSPELLTDKNACKASDLWAFGCIIYQLLAGRPPFKAGNEYQTFQKIVNLEYSFPDHFPEAARDLVERLLVLDPAKRLPIEHIKTHQFFDGIQWGRGLWKQKAPRLKPYQPPPPGPIKLNGHASSLPPHMAVLGPPRPGPSASNPPPRPSARVITELPPPSQLDIDWSPVLTRNNERILKLGNLMVTSAPAPHSPHGESSEAPKKNFSRFFGGNTTKKRQRLVMITSAARLILAAAGGEEKKAKMDLSLLGEGTGWRSYKDSKGITAWCIDTKDKHLIFEDPKATPSDPEGSKYTAQEWLDALEQAKDFANSQSMASSYSGDSAFNELSSTISSPSSTLGGDSALDGVNIPTSRHLRKGDHDDSGSIKGRKRFSKRHSKNGLAAVF</sequence>
<feature type="domain" description="Protein kinase" evidence="12">
    <location>
        <begin position="308"/>
        <end position="578"/>
    </location>
</feature>
<dbReference type="EC" id="2.7.11.1" evidence="2"/>
<protein>
    <recommendedName>
        <fullName evidence="2">non-specific serine/threonine protein kinase</fullName>
        <ecNumber evidence="2">2.7.11.1</ecNumber>
    </recommendedName>
</protein>
<gene>
    <name evidence="13" type="ORF">BKCO1_3000280</name>
</gene>
<reference evidence="13 14" key="1">
    <citation type="submission" date="2016-10" db="EMBL/GenBank/DDBJ databases">
        <title>Proteomics and genomics reveal pathogen-plant mechanisms compatible with a hemibiotrophic lifestyle of Diplodia corticola.</title>
        <authorList>
            <person name="Fernandes I."/>
            <person name="De Jonge R."/>
            <person name="Van De Peer Y."/>
            <person name="Devreese B."/>
            <person name="Alves A."/>
            <person name="Esteves A.C."/>
        </authorList>
    </citation>
    <scope>NUCLEOTIDE SEQUENCE [LARGE SCALE GENOMIC DNA]</scope>
    <source>
        <strain evidence="13 14">CBS 112549</strain>
    </source>
</reference>